<organism evidence="3 4">
    <name type="scientific">Phytophthora kernoviae</name>
    <dbReference type="NCBI Taxonomy" id="325452"/>
    <lineage>
        <taxon>Eukaryota</taxon>
        <taxon>Sar</taxon>
        <taxon>Stramenopiles</taxon>
        <taxon>Oomycota</taxon>
        <taxon>Peronosporomycetes</taxon>
        <taxon>Peronosporales</taxon>
        <taxon>Peronosporaceae</taxon>
        <taxon>Phytophthora</taxon>
    </lineage>
</organism>
<feature type="compositionally biased region" description="Basic residues" evidence="1">
    <location>
        <begin position="65"/>
        <end position="96"/>
    </location>
</feature>
<dbReference type="OrthoDB" id="153029at2759"/>
<evidence type="ECO:0000313" key="3">
    <source>
        <dbReference type="EMBL" id="RLN69572.1"/>
    </source>
</evidence>
<accession>A0A3F2S4X5</accession>
<dbReference type="AlphaFoldDB" id="A0A3F2S4X5"/>
<sequence>MLSPATIWSMGVENELPSTVGNVTESAMTTPVEAPSITDQIVAEQTPSSTDTEHAETVAVAVAAKKPKTQSKEKRKITSKQAKSKPKSKSKSKKVKQLLVSIIKKEATLARQGRTATLREKREVARQRQALFLQPLNQHPPVENVKGLTDTTTNIAMEKSLASDVRGDNRGQMLPAEECGLKLLREVEFNMLDFGTLVSRHVRFLKSLNTSGNFTIEILGQVLELATEIQVLQQDLSYEIDKVITWVKGCTGFFGSSDARNMQLQRFHPDSAGEVGLLGEVKLYLMQLTAVMRRRRRSFAASYNSEATHTKSHATRNIDRSTECENLARNIADIQDDLSYEMKKVSNQVEPISIAAPGGIEEQSGDGERTETDDEFVWLEDEVDVSVESEEEEWLSQSSGKTK</sequence>
<dbReference type="Proteomes" id="UP000277300">
    <property type="component" value="Unassembled WGS sequence"/>
</dbReference>
<evidence type="ECO:0000313" key="5">
    <source>
        <dbReference type="Proteomes" id="UP000284657"/>
    </source>
</evidence>
<name>A0A3F2S4X5_9STRA</name>
<protein>
    <submittedName>
        <fullName evidence="3">Uncharacterized protein</fullName>
    </submittedName>
</protein>
<dbReference type="EMBL" id="MBAD02002311">
    <property type="protein sequence ID" value="RLN48419.1"/>
    <property type="molecule type" value="Genomic_DNA"/>
</dbReference>
<dbReference type="Proteomes" id="UP000284657">
    <property type="component" value="Unassembled WGS sequence"/>
</dbReference>
<evidence type="ECO:0000313" key="4">
    <source>
        <dbReference type="Proteomes" id="UP000277300"/>
    </source>
</evidence>
<evidence type="ECO:0000313" key="2">
    <source>
        <dbReference type="EMBL" id="RLN48419.1"/>
    </source>
</evidence>
<feature type="region of interest" description="Disordered" evidence="1">
    <location>
        <begin position="353"/>
        <end position="372"/>
    </location>
</feature>
<comment type="caution">
    <text evidence="3">The sequence shown here is derived from an EMBL/GenBank/DDBJ whole genome shotgun (WGS) entry which is preliminary data.</text>
</comment>
<proteinExistence type="predicted"/>
<dbReference type="EMBL" id="MBDO02000003">
    <property type="protein sequence ID" value="RLN69572.1"/>
    <property type="molecule type" value="Genomic_DNA"/>
</dbReference>
<feature type="region of interest" description="Disordered" evidence="1">
    <location>
        <begin position="64"/>
        <end position="96"/>
    </location>
</feature>
<gene>
    <name evidence="2" type="ORF">BBJ29_009622</name>
    <name evidence="3" type="ORF">BBP00_00000216</name>
</gene>
<evidence type="ECO:0000256" key="1">
    <source>
        <dbReference type="SAM" id="MobiDB-lite"/>
    </source>
</evidence>
<reference evidence="4 5" key="1">
    <citation type="submission" date="2018-07" db="EMBL/GenBank/DDBJ databases">
        <title>Genome sequencing of oomycete isolates from Chile give support for New Zealand origin for Phytophthora kernoviae and make available the first Nothophytophthora sp. genome.</title>
        <authorList>
            <person name="Studholme D.J."/>
            <person name="Sanfuentes E."/>
            <person name="Panda P."/>
            <person name="Hill R."/>
            <person name="Sambles C."/>
            <person name="Grant M."/>
            <person name="Williams N.M."/>
            <person name="Mcdougal R.L."/>
        </authorList>
    </citation>
    <scope>NUCLEOTIDE SEQUENCE [LARGE SCALE GENOMIC DNA]</scope>
    <source>
        <strain evidence="3">Chile6</strain>
        <strain evidence="2">Chile7</strain>
    </source>
</reference>